<proteinExistence type="predicted"/>
<accession>A0A9E4K5Q7</accession>
<dbReference type="GO" id="GO:0004386">
    <property type="term" value="F:helicase activity"/>
    <property type="evidence" value="ECO:0007669"/>
    <property type="project" value="UniProtKB-KW"/>
</dbReference>
<dbReference type="Proteomes" id="UP000886687">
    <property type="component" value="Unassembled WGS sequence"/>
</dbReference>
<evidence type="ECO:0000313" key="2">
    <source>
        <dbReference type="Proteomes" id="UP000886687"/>
    </source>
</evidence>
<organism evidence="1 2">
    <name type="scientific">Candidatus Thiodiazotropha lotti</name>
    <dbReference type="NCBI Taxonomy" id="2792787"/>
    <lineage>
        <taxon>Bacteria</taxon>
        <taxon>Pseudomonadati</taxon>
        <taxon>Pseudomonadota</taxon>
        <taxon>Gammaproteobacteria</taxon>
        <taxon>Chromatiales</taxon>
        <taxon>Sedimenticolaceae</taxon>
        <taxon>Candidatus Thiodiazotropha</taxon>
    </lineage>
</organism>
<keyword evidence="1" id="KW-0378">Hydrolase</keyword>
<keyword evidence="1" id="KW-0067">ATP-binding</keyword>
<keyword evidence="1" id="KW-0547">Nucleotide-binding</keyword>
<dbReference type="EMBL" id="JAEPDI010000012">
    <property type="protein sequence ID" value="MCG7939940.1"/>
    <property type="molecule type" value="Genomic_DNA"/>
</dbReference>
<reference evidence="1" key="1">
    <citation type="journal article" date="2021" name="Proc. Natl. Acad. Sci. U.S.A.">
        <title>Global biogeography of chemosynthetic symbionts reveals both localized and globally distributed symbiont groups. .</title>
        <authorList>
            <person name="Osvatic J.T."/>
            <person name="Wilkins L.G.E."/>
            <person name="Leibrecht L."/>
            <person name="Leray M."/>
            <person name="Zauner S."/>
            <person name="Polzin J."/>
            <person name="Camacho Y."/>
            <person name="Gros O."/>
            <person name="van Gils J.A."/>
            <person name="Eisen J.A."/>
            <person name="Petersen J.M."/>
            <person name="Yuen B."/>
        </authorList>
    </citation>
    <scope>NUCLEOTIDE SEQUENCE</scope>
    <source>
        <strain evidence="1">MAGL173</strain>
    </source>
</reference>
<comment type="caution">
    <text evidence="1">The sequence shown here is derived from an EMBL/GenBank/DDBJ whole genome shotgun (WGS) entry which is preliminary data.</text>
</comment>
<sequence>MALMKSETISQLFQQMEPELIESRIGFLIWRYQVSRSKKMARAIVTHIEALCSHPESIESGGIVCAYRRTLQMWRVLADGNPAAVEG</sequence>
<keyword evidence="1" id="KW-0347">Helicase</keyword>
<evidence type="ECO:0000313" key="1">
    <source>
        <dbReference type="EMBL" id="MCG7939940.1"/>
    </source>
</evidence>
<name>A0A9E4K5Q7_9GAMM</name>
<gene>
    <name evidence="1" type="ORF">JAZ04_13945</name>
</gene>
<dbReference type="AlphaFoldDB" id="A0A9E4K5Q7"/>
<protein>
    <submittedName>
        <fullName evidence="1">ATP dependent RNA helicase</fullName>
    </submittedName>
</protein>